<comment type="caution">
    <text evidence="1">The sequence shown here is derived from an EMBL/GenBank/DDBJ whole genome shotgun (WGS) entry which is preliminary data.</text>
</comment>
<dbReference type="EMBL" id="JBHUHT010000009">
    <property type="protein sequence ID" value="MFD2095669.1"/>
    <property type="molecule type" value="Genomic_DNA"/>
</dbReference>
<gene>
    <name evidence="1" type="ORF">ACFSJ3_06680</name>
</gene>
<accession>A0ABW4XLF6</accession>
<reference evidence="2" key="1">
    <citation type="journal article" date="2019" name="Int. J. Syst. Evol. Microbiol.">
        <title>The Global Catalogue of Microorganisms (GCM) 10K type strain sequencing project: providing services to taxonomists for standard genome sequencing and annotation.</title>
        <authorList>
            <consortium name="The Broad Institute Genomics Platform"/>
            <consortium name="The Broad Institute Genome Sequencing Center for Infectious Disease"/>
            <person name="Wu L."/>
            <person name="Ma J."/>
        </authorList>
    </citation>
    <scope>NUCLEOTIDE SEQUENCE [LARGE SCALE GENOMIC DNA]</scope>
    <source>
        <strain evidence="2">CGMCC 1.10992</strain>
    </source>
</reference>
<proteinExistence type="predicted"/>
<name>A0ABW4XLF6_9GAMM</name>
<dbReference type="Pfam" id="PF11197">
    <property type="entry name" value="DUF2835"/>
    <property type="match status" value="1"/>
</dbReference>
<evidence type="ECO:0000313" key="2">
    <source>
        <dbReference type="Proteomes" id="UP001597380"/>
    </source>
</evidence>
<evidence type="ECO:0000313" key="1">
    <source>
        <dbReference type="EMBL" id="MFD2095669.1"/>
    </source>
</evidence>
<dbReference type="Proteomes" id="UP001597380">
    <property type="component" value="Unassembled WGS sequence"/>
</dbReference>
<dbReference type="RefSeq" id="WP_345340261.1">
    <property type="nucleotide sequence ID" value="NZ_BAABLI010000014.1"/>
</dbReference>
<keyword evidence="2" id="KW-1185">Reference proteome</keyword>
<dbReference type="InterPro" id="IPR021363">
    <property type="entry name" value="DUF2835"/>
</dbReference>
<protein>
    <submittedName>
        <fullName evidence="1">DUF2835 domain-containing protein</fullName>
    </submittedName>
</protein>
<organism evidence="1 2">
    <name type="scientific">Corallincola platygyrae</name>
    <dbReference type="NCBI Taxonomy" id="1193278"/>
    <lineage>
        <taxon>Bacteria</taxon>
        <taxon>Pseudomonadati</taxon>
        <taxon>Pseudomonadota</taxon>
        <taxon>Gammaproteobacteria</taxon>
        <taxon>Alteromonadales</taxon>
        <taxon>Psychromonadaceae</taxon>
        <taxon>Corallincola</taxon>
    </lineage>
</organism>
<sequence>MAKYYFNMRLSFHEFQALYKGQASTVLVTDSYGRRIQIPATRFRPFLSQKGIEGRFELETDQENRFVSLNLL</sequence>